<dbReference type="EMBL" id="CAJPVJ010023310">
    <property type="protein sequence ID" value="CAG2178470.1"/>
    <property type="molecule type" value="Genomic_DNA"/>
</dbReference>
<dbReference type="PANTHER" id="PTHR22896:SF0">
    <property type="entry name" value="CYCLIN N-TERMINAL DOMAIN-CONTAINING PROTEIN"/>
    <property type="match status" value="1"/>
</dbReference>
<dbReference type="PANTHER" id="PTHR22896">
    <property type="entry name" value="CDK5 AND ABL1 ENZYME SUBSTRATE 1"/>
    <property type="match status" value="1"/>
</dbReference>
<sequence length="239" mass="26913">MQSDTNKELSKRRHASGSRQLSTISDGFDPLDLLSMMGIDRTSDGQDVSFSDLLNSSTSTATQKRMKTAGPHPTLSESQAYNHALITRVISVDSGVKAIQCLQNQINIPQTLHNTAVGLDADEEKRNILHQIYAHHNILYHPNLLDDPELIAGKHSTLLAFPSFVTSIIDYVKPTDLKKELNDKFKERFPYIQLTLSKLRSLKKEMSKIARHECGIDFLTIAQSYVYFEKLILKSLISK</sequence>
<keyword evidence="3" id="KW-1185">Reference proteome</keyword>
<organism evidence="2">
    <name type="scientific">Oppiella nova</name>
    <dbReference type="NCBI Taxonomy" id="334625"/>
    <lineage>
        <taxon>Eukaryota</taxon>
        <taxon>Metazoa</taxon>
        <taxon>Ecdysozoa</taxon>
        <taxon>Arthropoda</taxon>
        <taxon>Chelicerata</taxon>
        <taxon>Arachnida</taxon>
        <taxon>Acari</taxon>
        <taxon>Acariformes</taxon>
        <taxon>Sarcoptiformes</taxon>
        <taxon>Oribatida</taxon>
        <taxon>Brachypylina</taxon>
        <taxon>Oppioidea</taxon>
        <taxon>Oppiidae</taxon>
        <taxon>Oppiella</taxon>
    </lineage>
</organism>
<dbReference type="Proteomes" id="UP000728032">
    <property type="component" value="Unassembled WGS sequence"/>
</dbReference>
<name>A0A7R9QWT3_9ACAR</name>
<feature type="region of interest" description="Disordered" evidence="1">
    <location>
        <begin position="1"/>
        <end position="23"/>
    </location>
</feature>
<dbReference type="EMBL" id="OC938135">
    <property type="protein sequence ID" value="CAD7661334.1"/>
    <property type="molecule type" value="Genomic_DNA"/>
</dbReference>
<dbReference type="GO" id="GO:0051726">
    <property type="term" value="P:regulation of cell cycle"/>
    <property type="evidence" value="ECO:0007669"/>
    <property type="project" value="InterPro"/>
</dbReference>
<feature type="non-terminal residue" evidence="2">
    <location>
        <position position="1"/>
    </location>
</feature>
<accession>A0A7R9QWT3</accession>
<reference evidence="2" key="1">
    <citation type="submission" date="2020-11" db="EMBL/GenBank/DDBJ databases">
        <authorList>
            <person name="Tran Van P."/>
        </authorList>
    </citation>
    <scope>NUCLEOTIDE SEQUENCE</scope>
</reference>
<protein>
    <submittedName>
        <fullName evidence="2">Uncharacterized protein</fullName>
    </submittedName>
</protein>
<evidence type="ECO:0000313" key="2">
    <source>
        <dbReference type="EMBL" id="CAD7661334.1"/>
    </source>
</evidence>
<dbReference type="AlphaFoldDB" id="A0A7R9QWT3"/>
<dbReference type="OrthoDB" id="5353095at2759"/>
<evidence type="ECO:0000256" key="1">
    <source>
        <dbReference type="SAM" id="MobiDB-lite"/>
    </source>
</evidence>
<dbReference type="InterPro" id="IPR012388">
    <property type="entry name" value="CABLES1/2"/>
</dbReference>
<proteinExistence type="predicted"/>
<evidence type="ECO:0000313" key="3">
    <source>
        <dbReference type="Proteomes" id="UP000728032"/>
    </source>
</evidence>
<gene>
    <name evidence="2" type="ORF">ONB1V03_LOCUS17895</name>
</gene>